<keyword evidence="2" id="KW-0547">Nucleotide-binding</keyword>
<dbReference type="PANTHER" id="PTHR11909">
    <property type="entry name" value="CASEIN KINASE-RELATED"/>
    <property type="match status" value="1"/>
</dbReference>
<protein>
    <recommendedName>
        <fullName evidence="1">Casein kinase I</fullName>
    </recommendedName>
</protein>
<accession>A0A1R2B1I5</accession>
<dbReference type="AlphaFoldDB" id="A0A1R2B1I5"/>
<dbReference type="InterPro" id="IPR011009">
    <property type="entry name" value="Kinase-like_dom_sf"/>
</dbReference>
<sequence>MESGRVRVAGKYLLQKKLGAGSFGDVFLGQNTETREEVAIKLEDTQAKFPQVLSEAKIMSSLKGSGIPKVYWYGTEGSFNIMVLELLGSSLEEVFNKCSRKFTAKTVILISEQIFTRIEAVHSQNHIHRDIKPDNFLLGSGKKSNIIYIIDFGLSKKYRDSTTKQHIKFSDKRSLTGTARYASINSHMGNEQSRRDDIEAIMYMIIYLHLGSLPWQGISCNNKKEKYRMIMDMKLGLTPEQLCRDMPCEIAAMLSYAKNLRFEDAPDYNYMKNQLARISEREGFTFDNKFDWNNPPSTPKNKKKPLKKKKNKSKASVKSIGEEIKEPHSKEDETSTCLATKRWPEFSDRDKIFSKIQSETKIPTNVTTGDPKTCLLF</sequence>
<dbReference type="SMART" id="SM00220">
    <property type="entry name" value="S_TKc"/>
    <property type="match status" value="1"/>
</dbReference>
<dbReference type="FunFam" id="1.10.510.10:FF:000596">
    <property type="entry name" value="CK1 family protein kinase"/>
    <property type="match status" value="1"/>
</dbReference>
<evidence type="ECO:0000256" key="3">
    <source>
        <dbReference type="SAM" id="MobiDB-lite"/>
    </source>
</evidence>
<keyword evidence="2" id="KW-0067">ATP-binding</keyword>
<dbReference type="Gene3D" id="1.10.510.10">
    <property type="entry name" value="Transferase(Phosphotransferase) domain 1"/>
    <property type="match status" value="1"/>
</dbReference>
<name>A0A1R2B1I5_9CILI</name>
<proteinExistence type="predicted"/>
<evidence type="ECO:0000256" key="2">
    <source>
        <dbReference type="PROSITE-ProRule" id="PRU10141"/>
    </source>
</evidence>
<dbReference type="SUPFAM" id="SSF56112">
    <property type="entry name" value="Protein kinase-like (PK-like)"/>
    <property type="match status" value="1"/>
</dbReference>
<dbReference type="CDD" id="cd14016">
    <property type="entry name" value="STKc_CK1"/>
    <property type="match status" value="1"/>
</dbReference>
<feature type="domain" description="Protein kinase" evidence="4">
    <location>
        <begin position="12"/>
        <end position="290"/>
    </location>
</feature>
<dbReference type="PROSITE" id="PS50011">
    <property type="entry name" value="PROTEIN_KINASE_DOM"/>
    <property type="match status" value="1"/>
</dbReference>
<evidence type="ECO:0000256" key="1">
    <source>
        <dbReference type="ARBA" id="ARBA00023860"/>
    </source>
</evidence>
<dbReference type="EMBL" id="MPUH01001068">
    <property type="protein sequence ID" value="OMJ70638.1"/>
    <property type="molecule type" value="Genomic_DNA"/>
</dbReference>
<dbReference type="Proteomes" id="UP000187209">
    <property type="component" value="Unassembled WGS sequence"/>
</dbReference>
<dbReference type="InterPro" id="IPR000719">
    <property type="entry name" value="Prot_kinase_dom"/>
</dbReference>
<gene>
    <name evidence="5" type="ORF">SteCoe_31340</name>
</gene>
<dbReference type="GO" id="GO:0004672">
    <property type="term" value="F:protein kinase activity"/>
    <property type="evidence" value="ECO:0007669"/>
    <property type="project" value="InterPro"/>
</dbReference>
<evidence type="ECO:0000313" key="6">
    <source>
        <dbReference type="Proteomes" id="UP000187209"/>
    </source>
</evidence>
<reference evidence="5 6" key="1">
    <citation type="submission" date="2016-11" db="EMBL/GenBank/DDBJ databases">
        <title>The macronuclear genome of Stentor coeruleus: a giant cell with tiny introns.</title>
        <authorList>
            <person name="Slabodnick M."/>
            <person name="Ruby J.G."/>
            <person name="Reiff S.B."/>
            <person name="Swart E.C."/>
            <person name="Gosai S."/>
            <person name="Prabakaran S."/>
            <person name="Witkowska E."/>
            <person name="Larue G.E."/>
            <person name="Fisher S."/>
            <person name="Freeman R.M."/>
            <person name="Gunawardena J."/>
            <person name="Chu W."/>
            <person name="Stover N.A."/>
            <person name="Gregory B.D."/>
            <person name="Nowacki M."/>
            <person name="Derisi J."/>
            <person name="Roy S.W."/>
            <person name="Marshall W.F."/>
            <person name="Sood P."/>
        </authorList>
    </citation>
    <scope>NUCLEOTIDE SEQUENCE [LARGE SCALE GENOMIC DNA]</scope>
    <source>
        <strain evidence="5">WM001</strain>
    </source>
</reference>
<dbReference type="InterPro" id="IPR017441">
    <property type="entry name" value="Protein_kinase_ATP_BS"/>
</dbReference>
<evidence type="ECO:0000313" key="5">
    <source>
        <dbReference type="EMBL" id="OMJ70638.1"/>
    </source>
</evidence>
<evidence type="ECO:0000259" key="4">
    <source>
        <dbReference type="PROSITE" id="PS50011"/>
    </source>
</evidence>
<organism evidence="5 6">
    <name type="scientific">Stentor coeruleus</name>
    <dbReference type="NCBI Taxonomy" id="5963"/>
    <lineage>
        <taxon>Eukaryota</taxon>
        <taxon>Sar</taxon>
        <taxon>Alveolata</taxon>
        <taxon>Ciliophora</taxon>
        <taxon>Postciliodesmatophora</taxon>
        <taxon>Heterotrichea</taxon>
        <taxon>Heterotrichida</taxon>
        <taxon>Stentoridae</taxon>
        <taxon>Stentor</taxon>
    </lineage>
</organism>
<feature type="compositionally biased region" description="Basic residues" evidence="3">
    <location>
        <begin position="300"/>
        <end position="315"/>
    </location>
</feature>
<dbReference type="GO" id="GO:0005524">
    <property type="term" value="F:ATP binding"/>
    <property type="evidence" value="ECO:0007669"/>
    <property type="project" value="UniProtKB-UniRule"/>
</dbReference>
<dbReference type="InterPro" id="IPR050235">
    <property type="entry name" value="CK1_Ser-Thr_kinase"/>
</dbReference>
<dbReference type="PROSITE" id="PS00107">
    <property type="entry name" value="PROTEIN_KINASE_ATP"/>
    <property type="match status" value="1"/>
</dbReference>
<feature type="region of interest" description="Disordered" evidence="3">
    <location>
        <begin position="289"/>
        <end position="337"/>
    </location>
</feature>
<feature type="compositionally biased region" description="Basic and acidic residues" evidence="3">
    <location>
        <begin position="320"/>
        <end position="333"/>
    </location>
</feature>
<comment type="caution">
    <text evidence="5">The sequence shown here is derived from an EMBL/GenBank/DDBJ whole genome shotgun (WGS) entry which is preliminary data.</text>
</comment>
<dbReference type="Pfam" id="PF00069">
    <property type="entry name" value="Pkinase"/>
    <property type="match status" value="1"/>
</dbReference>
<keyword evidence="6" id="KW-1185">Reference proteome</keyword>
<feature type="binding site" evidence="2">
    <location>
        <position position="41"/>
    </location>
    <ligand>
        <name>ATP</name>
        <dbReference type="ChEBI" id="CHEBI:30616"/>
    </ligand>
</feature>